<sequence>MPKLKDFSWALVTGASSGIGEEFAFQLAQKKINLIIHGRNVERLEKIKEELSARGIMVRYFSADFSSKGGVESLIDFVERENIDVDLLINNAGFGHYGEFLSHDILFYKKMIETNIVALTELTYYFASKFVEKRRGGIINVASVAGYLPLPRFSVYAATKAFVYNFSMALWAELSKYNVHVLCLSPGTTKTRFFERINKTNVNGMPVEKVVRTALEAFEKDKPSVIPGFLNKLFVFTESLIPKKHLTKLVQKYF</sequence>
<evidence type="ECO:0000256" key="2">
    <source>
        <dbReference type="ARBA" id="ARBA00023002"/>
    </source>
</evidence>
<comment type="similarity">
    <text evidence="1 3">Belongs to the short-chain dehydrogenases/reductases (SDR) family.</text>
</comment>
<evidence type="ECO:0000256" key="3">
    <source>
        <dbReference type="RuleBase" id="RU000363"/>
    </source>
</evidence>
<dbReference type="EMBL" id="CP071446">
    <property type="protein sequence ID" value="QTA38127.1"/>
    <property type="molecule type" value="Genomic_DNA"/>
</dbReference>
<name>A0ABX7S6B7_9BACT</name>
<dbReference type="PIRSF" id="PIRSF000126">
    <property type="entry name" value="11-beta-HSD1"/>
    <property type="match status" value="1"/>
</dbReference>
<evidence type="ECO:0000313" key="4">
    <source>
        <dbReference type="EMBL" id="QTA38127.1"/>
    </source>
</evidence>
<dbReference type="PRINTS" id="PR00081">
    <property type="entry name" value="GDHRDH"/>
</dbReference>
<dbReference type="PANTHER" id="PTHR44196">
    <property type="entry name" value="DEHYDROGENASE/REDUCTASE SDR FAMILY MEMBER 7B"/>
    <property type="match status" value="1"/>
</dbReference>
<dbReference type="PRINTS" id="PR00080">
    <property type="entry name" value="SDRFAMILY"/>
</dbReference>
<dbReference type="InterPro" id="IPR036291">
    <property type="entry name" value="NAD(P)-bd_dom_sf"/>
</dbReference>
<dbReference type="PANTHER" id="PTHR44196:SF2">
    <property type="entry name" value="SHORT-CHAIN DEHYDROGENASE-RELATED"/>
    <property type="match status" value="1"/>
</dbReference>
<dbReference type="Gene3D" id="3.40.50.720">
    <property type="entry name" value="NAD(P)-binding Rossmann-like Domain"/>
    <property type="match status" value="1"/>
</dbReference>
<reference evidence="4 5" key="1">
    <citation type="submission" date="2021-03" db="EMBL/GenBank/DDBJ databases">
        <title>Thermosipho ferrireducens sp.nov., an anaerobic thermophilic iron-reducing bacterium isolated from a deep-sea hydrothermal sulfide deposits.</title>
        <authorList>
            <person name="Zeng X."/>
            <person name="Chen Y."/>
            <person name="Shao Z."/>
        </authorList>
    </citation>
    <scope>NUCLEOTIDE SEQUENCE [LARGE SCALE GENOMIC DNA]</scope>
    <source>
        <strain evidence="4 5">JL129W03</strain>
    </source>
</reference>
<gene>
    <name evidence="4" type="ORF">JYK00_00870</name>
</gene>
<proteinExistence type="inferred from homology"/>
<evidence type="ECO:0000256" key="1">
    <source>
        <dbReference type="ARBA" id="ARBA00006484"/>
    </source>
</evidence>
<keyword evidence="2" id="KW-0560">Oxidoreductase</keyword>
<keyword evidence="5" id="KW-1185">Reference proteome</keyword>
<evidence type="ECO:0000313" key="5">
    <source>
        <dbReference type="Proteomes" id="UP000671862"/>
    </source>
</evidence>
<accession>A0ABX7S6B7</accession>
<dbReference type="InterPro" id="IPR002347">
    <property type="entry name" value="SDR_fam"/>
</dbReference>
<dbReference type="Proteomes" id="UP000671862">
    <property type="component" value="Chromosome"/>
</dbReference>
<protein>
    <submittedName>
        <fullName evidence="4">SDR family oxidoreductase</fullName>
    </submittedName>
</protein>
<dbReference type="RefSeq" id="WP_207566848.1">
    <property type="nucleotide sequence ID" value="NZ_CP071446.1"/>
</dbReference>
<organism evidence="4 5">
    <name type="scientific">Thermosipho ferrireducens</name>
    <dbReference type="NCBI Taxonomy" id="2571116"/>
    <lineage>
        <taxon>Bacteria</taxon>
        <taxon>Thermotogati</taxon>
        <taxon>Thermotogota</taxon>
        <taxon>Thermotogae</taxon>
        <taxon>Thermotogales</taxon>
        <taxon>Fervidobacteriaceae</taxon>
        <taxon>Thermosipho</taxon>
    </lineage>
</organism>
<dbReference type="SUPFAM" id="SSF51735">
    <property type="entry name" value="NAD(P)-binding Rossmann-fold domains"/>
    <property type="match status" value="1"/>
</dbReference>
<dbReference type="Pfam" id="PF00106">
    <property type="entry name" value="adh_short"/>
    <property type="match status" value="1"/>
</dbReference>